<accession>A0ABT1SGE6</accession>
<name>A0ABT1SGE6_9FIRM</name>
<comment type="caution">
    <text evidence="1">The sequence shown here is derived from an EMBL/GenBank/DDBJ whole genome shotgun (WGS) entry which is preliminary data.</text>
</comment>
<organism evidence="1 2">
    <name type="scientific">Tissierella carlieri</name>
    <dbReference type="NCBI Taxonomy" id="689904"/>
    <lineage>
        <taxon>Bacteria</taxon>
        <taxon>Bacillati</taxon>
        <taxon>Bacillota</taxon>
        <taxon>Tissierellia</taxon>
        <taxon>Tissierellales</taxon>
        <taxon>Tissierellaceae</taxon>
        <taxon>Tissierella</taxon>
    </lineage>
</organism>
<keyword evidence="2" id="KW-1185">Reference proteome</keyword>
<sequence length="243" mass="30126">MTTNFERTFLEKFKEYYGDEIHHELIAYVLDNCDILYHYNKESCNYCDGKEYENLLFAIVEEDERYYYLLNMQIDYYTTESQVERLVRLTPDEMINYLRLIILDDKDRISYLENKHIEMESHLDSLDKRIDEIKREHQIDISMLDRFKDYQVLLEMYNYYKNIQPFQLNKSHSDHRSLVYKFSPKAIYWDGSGARCWRFRSEQGRWDYKRLSEEKAREIYLEELKQLIDKYKEEFLPREKLFR</sequence>
<dbReference type="Proteomes" id="UP001524478">
    <property type="component" value="Unassembled WGS sequence"/>
</dbReference>
<dbReference type="RefSeq" id="WP_256312584.1">
    <property type="nucleotide sequence ID" value="NZ_JANGAC010000017.1"/>
</dbReference>
<evidence type="ECO:0000313" key="1">
    <source>
        <dbReference type="EMBL" id="MCQ4924992.1"/>
    </source>
</evidence>
<proteinExistence type="predicted"/>
<evidence type="ECO:0000313" key="2">
    <source>
        <dbReference type="Proteomes" id="UP001524478"/>
    </source>
</evidence>
<dbReference type="EMBL" id="JANGAC010000017">
    <property type="protein sequence ID" value="MCQ4924992.1"/>
    <property type="molecule type" value="Genomic_DNA"/>
</dbReference>
<protein>
    <submittedName>
        <fullName evidence="1">Uncharacterized protein</fullName>
    </submittedName>
</protein>
<reference evidence="1 2" key="1">
    <citation type="submission" date="2022-06" db="EMBL/GenBank/DDBJ databases">
        <title>Isolation of gut microbiota from human fecal samples.</title>
        <authorList>
            <person name="Pamer E.G."/>
            <person name="Barat B."/>
            <person name="Waligurski E."/>
            <person name="Medina S."/>
            <person name="Paddock L."/>
            <person name="Mostad J."/>
        </authorList>
    </citation>
    <scope>NUCLEOTIDE SEQUENCE [LARGE SCALE GENOMIC DNA]</scope>
    <source>
        <strain evidence="1 2">DFI.7.95</strain>
    </source>
</reference>
<gene>
    <name evidence="1" type="ORF">NE686_17965</name>
</gene>